<feature type="domain" description="Pyridoxamine kinase/Phosphomethylpyrimidine kinase" evidence="8">
    <location>
        <begin position="183"/>
        <end position="362"/>
    </location>
</feature>
<dbReference type="SUPFAM" id="SSF53613">
    <property type="entry name" value="Ribokinase-like"/>
    <property type="match status" value="1"/>
</dbReference>
<evidence type="ECO:0000256" key="3">
    <source>
        <dbReference type="ARBA" id="ARBA00022679"/>
    </source>
</evidence>
<feature type="region of interest" description="Disordered" evidence="7">
    <location>
        <begin position="1"/>
        <end position="95"/>
    </location>
</feature>
<reference evidence="9" key="1">
    <citation type="submission" date="2023-04" db="EMBL/GenBank/DDBJ databases">
        <title>Ambrosiozyma monospora NBRC 1965.</title>
        <authorList>
            <person name="Ichikawa N."/>
            <person name="Sato H."/>
            <person name="Tonouchi N."/>
        </authorList>
    </citation>
    <scope>NUCLEOTIDE SEQUENCE</scope>
    <source>
        <strain evidence="9">NBRC 1965</strain>
    </source>
</reference>
<dbReference type="OrthoDB" id="2104723at2759"/>
<evidence type="ECO:0000256" key="7">
    <source>
        <dbReference type="SAM" id="MobiDB-lite"/>
    </source>
</evidence>
<dbReference type="EMBL" id="BSXU01000343">
    <property type="protein sequence ID" value="GMG20321.1"/>
    <property type="molecule type" value="Genomic_DNA"/>
</dbReference>
<protein>
    <recommendedName>
        <fullName evidence="2">pyridoxal kinase</fullName>
        <ecNumber evidence="2">2.7.1.35</ecNumber>
    </recommendedName>
</protein>
<dbReference type="Pfam" id="PF08543">
    <property type="entry name" value="Phos_pyr_kin"/>
    <property type="match status" value="1"/>
</dbReference>
<dbReference type="AlphaFoldDB" id="A0A9W7DCX0"/>
<evidence type="ECO:0000256" key="1">
    <source>
        <dbReference type="ARBA" id="ARBA00008805"/>
    </source>
</evidence>
<dbReference type="CDD" id="cd01173">
    <property type="entry name" value="pyridoxal_pyridoxamine_kinase"/>
    <property type="match status" value="1"/>
</dbReference>
<dbReference type="InterPro" id="IPR013749">
    <property type="entry name" value="PM/HMP-P_kinase-1"/>
</dbReference>
<comment type="similarity">
    <text evidence="1">Belongs to the pyridoxine kinase family.</text>
</comment>
<dbReference type="GO" id="GO:0005524">
    <property type="term" value="F:ATP binding"/>
    <property type="evidence" value="ECO:0007669"/>
    <property type="project" value="UniProtKB-KW"/>
</dbReference>
<keyword evidence="4" id="KW-0547">Nucleotide-binding</keyword>
<dbReference type="GO" id="GO:0005829">
    <property type="term" value="C:cytosol"/>
    <property type="evidence" value="ECO:0007669"/>
    <property type="project" value="TreeGrafter"/>
</dbReference>
<evidence type="ECO:0000256" key="2">
    <source>
        <dbReference type="ARBA" id="ARBA00012104"/>
    </source>
</evidence>
<keyword evidence="5" id="KW-0418">Kinase</keyword>
<evidence type="ECO:0000313" key="10">
    <source>
        <dbReference type="Proteomes" id="UP001165063"/>
    </source>
</evidence>
<organism evidence="9 10">
    <name type="scientific">Ambrosiozyma monospora</name>
    <name type="common">Yeast</name>
    <name type="synonym">Endomycopsis monosporus</name>
    <dbReference type="NCBI Taxonomy" id="43982"/>
    <lineage>
        <taxon>Eukaryota</taxon>
        <taxon>Fungi</taxon>
        <taxon>Dikarya</taxon>
        <taxon>Ascomycota</taxon>
        <taxon>Saccharomycotina</taxon>
        <taxon>Pichiomycetes</taxon>
        <taxon>Pichiales</taxon>
        <taxon>Pichiaceae</taxon>
        <taxon>Ambrosiozyma</taxon>
    </lineage>
</organism>
<dbReference type="EC" id="2.7.1.35" evidence="2"/>
<accession>A0A9W7DCX0</accession>
<evidence type="ECO:0000259" key="8">
    <source>
        <dbReference type="Pfam" id="PF08543"/>
    </source>
</evidence>
<sequence length="414" mass="45416">MESVNMNKVQPPDQQSPAPPSLPSMTTPTPTSLSTSTSTSTATTTTTASTTTEASTATSTSANSDNTNTSTSTSTSTDKTNTDISNTDYNPQKALNMPASFDPSIVQRLTPTKNLLAISSHVVHGNVGNDAIQFPLNLRHWNVDCIYTTNLSNHPGYRQFKGTKADADLVSILYTGLNDLNLHYDAAIVGYTASKENTAAVYQILKTFHDSGRRTVTVLDPILGDNGKMYVNSDLIPVYKDILRDGLVNLVTPNQFEIETLTDMKILTADDLKLAVNKFYQLYNVKNVVVTSVQLENNPDIYCVGSAGDGAIFYFKMEQIDAVFSGSGDFFLGLLTDCFVKYNGDLVKSLKETITIVTKVLQLTYDLCTDCTNTDQKRYIGDKLYLPDLKLIESKEILLDQHMLEANELVPVFI</sequence>
<comment type="caution">
    <text evidence="9">The sequence shown here is derived from an EMBL/GenBank/DDBJ whole genome shotgun (WGS) entry which is preliminary data.</text>
</comment>
<name>A0A9W7DCX0_AMBMO</name>
<keyword evidence="3" id="KW-0808">Transferase</keyword>
<dbReference type="GO" id="GO:0008478">
    <property type="term" value="F:pyridoxal kinase activity"/>
    <property type="evidence" value="ECO:0007669"/>
    <property type="project" value="UniProtKB-EC"/>
</dbReference>
<dbReference type="Gene3D" id="3.40.1190.20">
    <property type="match status" value="1"/>
</dbReference>
<dbReference type="PANTHER" id="PTHR10534">
    <property type="entry name" value="PYRIDOXAL KINASE"/>
    <property type="match status" value="1"/>
</dbReference>
<keyword evidence="6" id="KW-0067">ATP-binding</keyword>
<evidence type="ECO:0000256" key="5">
    <source>
        <dbReference type="ARBA" id="ARBA00022777"/>
    </source>
</evidence>
<dbReference type="GO" id="GO:0009443">
    <property type="term" value="P:pyridoxal 5'-phosphate salvage"/>
    <property type="evidence" value="ECO:0007669"/>
    <property type="project" value="InterPro"/>
</dbReference>
<gene>
    <name evidence="9" type="ORF">Amon01_000114700</name>
</gene>
<keyword evidence="10" id="KW-1185">Reference proteome</keyword>
<dbReference type="Proteomes" id="UP001165063">
    <property type="component" value="Unassembled WGS sequence"/>
</dbReference>
<feature type="compositionally biased region" description="Low complexity" evidence="7">
    <location>
        <begin position="23"/>
        <end position="88"/>
    </location>
</feature>
<proteinExistence type="inferred from homology"/>
<dbReference type="InterPro" id="IPR029056">
    <property type="entry name" value="Ribokinase-like"/>
</dbReference>
<dbReference type="InterPro" id="IPR004625">
    <property type="entry name" value="PyrdxlKinase"/>
</dbReference>
<evidence type="ECO:0000256" key="6">
    <source>
        <dbReference type="ARBA" id="ARBA00022840"/>
    </source>
</evidence>
<dbReference type="PANTHER" id="PTHR10534:SF2">
    <property type="entry name" value="PYRIDOXAL KINASE"/>
    <property type="match status" value="1"/>
</dbReference>
<evidence type="ECO:0000313" key="9">
    <source>
        <dbReference type="EMBL" id="GMG20321.1"/>
    </source>
</evidence>
<evidence type="ECO:0000256" key="4">
    <source>
        <dbReference type="ARBA" id="ARBA00022741"/>
    </source>
</evidence>